<dbReference type="InterPro" id="IPR039421">
    <property type="entry name" value="Type_1_exporter"/>
</dbReference>
<protein>
    <submittedName>
        <fullName evidence="10">ATP-dependent lipid A-core flippase</fullName>
    </submittedName>
</protein>
<proteinExistence type="predicted"/>
<dbReference type="PROSITE" id="PS00211">
    <property type="entry name" value="ABC_TRANSPORTER_1"/>
    <property type="match status" value="1"/>
</dbReference>
<evidence type="ECO:0000256" key="4">
    <source>
        <dbReference type="ARBA" id="ARBA00022840"/>
    </source>
</evidence>
<dbReference type="PROSITE" id="PS50893">
    <property type="entry name" value="ABC_TRANSPORTER_2"/>
    <property type="match status" value="1"/>
</dbReference>
<feature type="domain" description="ABC transporter" evidence="8">
    <location>
        <begin position="373"/>
        <end position="607"/>
    </location>
</feature>
<dbReference type="Pfam" id="PF00664">
    <property type="entry name" value="ABC_membrane"/>
    <property type="match status" value="1"/>
</dbReference>
<feature type="transmembrane region" description="Helical" evidence="7">
    <location>
        <begin position="277"/>
        <end position="297"/>
    </location>
</feature>
<dbReference type="InterPro" id="IPR017871">
    <property type="entry name" value="ABC_transporter-like_CS"/>
</dbReference>
<organism evidence="10 11">
    <name type="scientific">Tenacibaculum vairaonense</name>
    <dbReference type="NCBI Taxonomy" id="3137860"/>
    <lineage>
        <taxon>Bacteria</taxon>
        <taxon>Pseudomonadati</taxon>
        <taxon>Bacteroidota</taxon>
        <taxon>Flavobacteriia</taxon>
        <taxon>Flavobacteriales</taxon>
        <taxon>Flavobacteriaceae</taxon>
        <taxon>Tenacibaculum</taxon>
    </lineage>
</organism>
<keyword evidence="2 7" id="KW-0812">Transmembrane</keyword>
<dbReference type="CDD" id="cd18552">
    <property type="entry name" value="ABC_6TM_MsbA_like"/>
    <property type="match status" value="1"/>
</dbReference>
<dbReference type="RefSeq" id="WP_348739145.1">
    <property type="nucleotide sequence ID" value="NZ_CAXJRC010000041.1"/>
</dbReference>
<dbReference type="SMART" id="SM00382">
    <property type="entry name" value="AAA"/>
    <property type="match status" value="1"/>
</dbReference>
<dbReference type="SUPFAM" id="SSF52540">
    <property type="entry name" value="P-loop containing nucleoside triphosphate hydrolases"/>
    <property type="match status" value="1"/>
</dbReference>
<keyword evidence="5 7" id="KW-1133">Transmembrane helix</keyword>
<evidence type="ECO:0000259" key="9">
    <source>
        <dbReference type="PROSITE" id="PS50929"/>
    </source>
</evidence>
<keyword evidence="3" id="KW-0547">Nucleotide-binding</keyword>
<feature type="transmembrane region" description="Helical" evidence="7">
    <location>
        <begin position="20"/>
        <end position="47"/>
    </location>
</feature>
<keyword evidence="4" id="KW-0067">ATP-binding</keyword>
<dbReference type="InterPro" id="IPR003593">
    <property type="entry name" value="AAA+_ATPase"/>
</dbReference>
<evidence type="ECO:0000256" key="1">
    <source>
        <dbReference type="ARBA" id="ARBA00004651"/>
    </source>
</evidence>
<gene>
    <name evidence="10" type="primary">msbA</name>
    <name evidence="10" type="ORF">T190115A13A_40042</name>
</gene>
<sequence length="611" mass="68348">MNYFKRFFKYAKPYKTLGVLTIILNVLYALFTTLSYVILMPTLSILFGETPKVYKKPNFISLSESLNKEYLGDFLNYYVTYTNENSGPEQTLLYVVIAVVFVFLLKNIFSYLGQLSMVFLKNNIITDLRGIVYKKIISLPLSFYSEKNKGDIINRVTGDLGVINESYLNISITFIREPLNIVFTLFFMISTSWELSIFIFTFIPVSGLVISLISKKIKQQSGVIFRKIGSILGILEESISGLKIIKAFNAESLFASKFNNQVEEIRLLSNKMSKKEVMASPMSEFLGILTIAGLLWYGGKMVLIDKTLMGGTFIGFMAAAYNILTPAKAIAKANNIIKIGNAAAQRFFEIIDAKNNLEDIPQAKELSTFEDKIEFKNISFKYENTYVLKDFSLTIPKGKTVALVGQSGSGKSTLANLITRFYDVNEGAIFVDGHNIKEVSKTSLRSLMGIVSQNSTLFNDTISNNISLSNRNASENEIEKAAKVANAYEFINDLEEGYNTIVGDGGNSVSGGQKQRIAIARAVLKNPPIMILDEATSALDTESEQIVQVALEKMMEKSRTSLIIAHRLSTIQKADLIVVMKKGKIIEQGKHQELMKEKGEYFKLVTMQSFE</sequence>
<dbReference type="PROSITE" id="PS50929">
    <property type="entry name" value="ABC_TM1F"/>
    <property type="match status" value="1"/>
</dbReference>
<evidence type="ECO:0000313" key="10">
    <source>
        <dbReference type="EMBL" id="CAL2107520.1"/>
    </source>
</evidence>
<dbReference type="PANTHER" id="PTHR43394">
    <property type="entry name" value="ATP-DEPENDENT PERMEASE MDL1, MITOCHONDRIAL"/>
    <property type="match status" value="1"/>
</dbReference>
<keyword evidence="11" id="KW-1185">Reference proteome</keyword>
<dbReference type="Proteomes" id="UP001497602">
    <property type="component" value="Unassembled WGS sequence"/>
</dbReference>
<name>A0ABM9PP48_9FLAO</name>
<feature type="transmembrane region" description="Helical" evidence="7">
    <location>
        <begin position="92"/>
        <end position="112"/>
    </location>
</feature>
<evidence type="ECO:0000256" key="3">
    <source>
        <dbReference type="ARBA" id="ARBA00022741"/>
    </source>
</evidence>
<dbReference type="Gene3D" id="1.20.1560.10">
    <property type="entry name" value="ABC transporter type 1, transmembrane domain"/>
    <property type="match status" value="1"/>
</dbReference>
<dbReference type="EMBL" id="CAXJRC010000041">
    <property type="protein sequence ID" value="CAL2107520.1"/>
    <property type="molecule type" value="Genomic_DNA"/>
</dbReference>
<evidence type="ECO:0000256" key="5">
    <source>
        <dbReference type="ARBA" id="ARBA00022989"/>
    </source>
</evidence>
<feature type="transmembrane region" description="Helical" evidence="7">
    <location>
        <begin position="303"/>
        <end position="324"/>
    </location>
</feature>
<accession>A0ABM9PP48</accession>
<dbReference type="InterPro" id="IPR027417">
    <property type="entry name" value="P-loop_NTPase"/>
</dbReference>
<dbReference type="PANTHER" id="PTHR43394:SF1">
    <property type="entry name" value="ATP-BINDING CASSETTE SUB-FAMILY B MEMBER 10, MITOCHONDRIAL"/>
    <property type="match status" value="1"/>
</dbReference>
<dbReference type="Gene3D" id="3.40.50.300">
    <property type="entry name" value="P-loop containing nucleotide triphosphate hydrolases"/>
    <property type="match status" value="1"/>
</dbReference>
<comment type="subcellular location">
    <subcellularLocation>
        <location evidence="1">Cell membrane</location>
        <topology evidence="1">Multi-pass membrane protein</topology>
    </subcellularLocation>
</comment>
<dbReference type="InterPro" id="IPR003439">
    <property type="entry name" value="ABC_transporter-like_ATP-bd"/>
</dbReference>
<evidence type="ECO:0000313" key="11">
    <source>
        <dbReference type="Proteomes" id="UP001497602"/>
    </source>
</evidence>
<comment type="caution">
    <text evidence="10">The sequence shown here is derived from an EMBL/GenBank/DDBJ whole genome shotgun (WGS) entry which is preliminary data.</text>
</comment>
<feature type="domain" description="ABC transmembrane type-1" evidence="9">
    <location>
        <begin position="19"/>
        <end position="337"/>
    </location>
</feature>
<evidence type="ECO:0000256" key="6">
    <source>
        <dbReference type="ARBA" id="ARBA00023136"/>
    </source>
</evidence>
<evidence type="ECO:0000256" key="7">
    <source>
        <dbReference type="SAM" id="Phobius"/>
    </source>
</evidence>
<evidence type="ECO:0000259" key="8">
    <source>
        <dbReference type="PROSITE" id="PS50893"/>
    </source>
</evidence>
<reference evidence="10 11" key="1">
    <citation type="submission" date="2024-05" db="EMBL/GenBank/DDBJ databases">
        <authorList>
            <person name="Duchaud E."/>
        </authorList>
    </citation>
    <scope>NUCLEOTIDE SEQUENCE [LARGE SCALE GENOMIC DNA]</scope>
    <source>
        <strain evidence="10">Ena-SAMPLE-TAB-13-05-2024-13:56:06:370-140305</strain>
    </source>
</reference>
<keyword evidence="6 7" id="KW-0472">Membrane</keyword>
<evidence type="ECO:0000256" key="2">
    <source>
        <dbReference type="ARBA" id="ARBA00022692"/>
    </source>
</evidence>
<dbReference type="SUPFAM" id="SSF90123">
    <property type="entry name" value="ABC transporter transmembrane region"/>
    <property type="match status" value="1"/>
</dbReference>
<dbReference type="InterPro" id="IPR036640">
    <property type="entry name" value="ABC1_TM_sf"/>
</dbReference>
<dbReference type="Pfam" id="PF00005">
    <property type="entry name" value="ABC_tran"/>
    <property type="match status" value="1"/>
</dbReference>
<dbReference type="InterPro" id="IPR011527">
    <property type="entry name" value="ABC1_TM_dom"/>
</dbReference>